<keyword evidence="1" id="KW-0472">Membrane</keyword>
<sequence length="87" mass="9455">MLRALYAALCQPRADGPPLIDRLEGLYEALLEVPVGADKEAKPLLTRINAVVQLHERASWTLRAAVYLVSAFGAIAGGIMAVRGLWR</sequence>
<name>A0A2U2C4N4_9RHOB</name>
<evidence type="ECO:0000256" key="1">
    <source>
        <dbReference type="SAM" id="Phobius"/>
    </source>
</evidence>
<evidence type="ECO:0000313" key="3">
    <source>
        <dbReference type="Proteomes" id="UP000244940"/>
    </source>
</evidence>
<organism evidence="2 3">
    <name type="scientific">Pararhodobacter marinus</name>
    <dbReference type="NCBI Taxonomy" id="2184063"/>
    <lineage>
        <taxon>Bacteria</taxon>
        <taxon>Pseudomonadati</taxon>
        <taxon>Pseudomonadota</taxon>
        <taxon>Alphaproteobacteria</taxon>
        <taxon>Rhodobacterales</taxon>
        <taxon>Paracoccaceae</taxon>
        <taxon>Pararhodobacter</taxon>
    </lineage>
</organism>
<evidence type="ECO:0000313" key="2">
    <source>
        <dbReference type="EMBL" id="PWE26809.1"/>
    </source>
</evidence>
<comment type="caution">
    <text evidence="2">The sequence shown here is derived from an EMBL/GenBank/DDBJ whole genome shotgun (WGS) entry which is preliminary data.</text>
</comment>
<keyword evidence="3" id="KW-1185">Reference proteome</keyword>
<dbReference type="EMBL" id="QEYD01000016">
    <property type="protein sequence ID" value="PWE26809.1"/>
    <property type="molecule type" value="Genomic_DNA"/>
</dbReference>
<protein>
    <submittedName>
        <fullName evidence="2">Uncharacterized protein</fullName>
    </submittedName>
</protein>
<feature type="transmembrane region" description="Helical" evidence="1">
    <location>
        <begin position="64"/>
        <end position="86"/>
    </location>
</feature>
<dbReference type="AlphaFoldDB" id="A0A2U2C4N4"/>
<dbReference type="Proteomes" id="UP000244940">
    <property type="component" value="Unassembled WGS sequence"/>
</dbReference>
<proteinExistence type="predicted"/>
<reference evidence="2 3" key="1">
    <citation type="submission" date="2018-05" db="EMBL/GenBank/DDBJ databases">
        <title>Pararhodobacter marina sp. nov., isolated from deep-sea water of the Indian Ocean.</title>
        <authorList>
            <person name="Lai Q.Sr."/>
            <person name="Liu X."/>
            <person name="Shao Z."/>
        </authorList>
    </citation>
    <scope>NUCLEOTIDE SEQUENCE [LARGE SCALE GENOMIC DNA]</scope>
    <source>
        <strain evidence="2 3">CIC4N-9</strain>
    </source>
</reference>
<keyword evidence="1" id="KW-1133">Transmembrane helix</keyword>
<accession>A0A2U2C4N4</accession>
<gene>
    <name evidence="2" type="ORF">C4N9_20450</name>
</gene>
<keyword evidence="1" id="KW-0812">Transmembrane</keyword>